<keyword evidence="1" id="KW-0175">Coiled coil</keyword>
<dbReference type="EMBL" id="AGNL01050354">
    <property type="protein sequence ID" value="EJK43976.1"/>
    <property type="molecule type" value="Genomic_DNA"/>
</dbReference>
<feature type="coiled-coil region" evidence="1">
    <location>
        <begin position="45"/>
        <end position="72"/>
    </location>
</feature>
<comment type="caution">
    <text evidence="2">The sequence shown here is derived from an EMBL/GenBank/DDBJ whole genome shotgun (WGS) entry which is preliminary data.</text>
</comment>
<keyword evidence="3" id="KW-1185">Reference proteome</keyword>
<accession>K0R5T3</accession>
<evidence type="ECO:0000313" key="3">
    <source>
        <dbReference type="Proteomes" id="UP000266841"/>
    </source>
</evidence>
<dbReference type="AlphaFoldDB" id="K0R5T3"/>
<evidence type="ECO:0000313" key="2">
    <source>
        <dbReference type="EMBL" id="EJK43976.1"/>
    </source>
</evidence>
<dbReference type="Proteomes" id="UP000266841">
    <property type="component" value="Unassembled WGS sequence"/>
</dbReference>
<gene>
    <name evidence="2" type="ORF">THAOC_37529</name>
</gene>
<sequence>MYNHNTDLEKLEIAGENRKLKTALREVSADLAHETSQRKMYHAMADCQADMIAKLKAELEESQRRCATIEMRYSKLVDNLDKPVNNQLSRKTLY</sequence>
<reference evidence="2 3" key="1">
    <citation type="journal article" date="2012" name="Genome Biol.">
        <title>Genome and low-iron response of an oceanic diatom adapted to chronic iron limitation.</title>
        <authorList>
            <person name="Lommer M."/>
            <person name="Specht M."/>
            <person name="Roy A.S."/>
            <person name="Kraemer L."/>
            <person name="Andreson R."/>
            <person name="Gutowska M.A."/>
            <person name="Wolf J."/>
            <person name="Bergner S.V."/>
            <person name="Schilhabel M.B."/>
            <person name="Klostermeier U.C."/>
            <person name="Beiko R.G."/>
            <person name="Rosenstiel P."/>
            <person name="Hippler M."/>
            <person name="Laroche J."/>
        </authorList>
    </citation>
    <scope>NUCLEOTIDE SEQUENCE [LARGE SCALE GENOMIC DNA]</scope>
    <source>
        <strain evidence="2 3">CCMP1005</strain>
    </source>
</reference>
<protein>
    <submittedName>
        <fullName evidence="2">Uncharacterized protein</fullName>
    </submittedName>
</protein>
<evidence type="ECO:0000256" key="1">
    <source>
        <dbReference type="SAM" id="Coils"/>
    </source>
</evidence>
<name>K0R5T3_THAOC</name>
<proteinExistence type="predicted"/>
<organism evidence="2 3">
    <name type="scientific">Thalassiosira oceanica</name>
    <name type="common">Marine diatom</name>
    <dbReference type="NCBI Taxonomy" id="159749"/>
    <lineage>
        <taxon>Eukaryota</taxon>
        <taxon>Sar</taxon>
        <taxon>Stramenopiles</taxon>
        <taxon>Ochrophyta</taxon>
        <taxon>Bacillariophyta</taxon>
        <taxon>Coscinodiscophyceae</taxon>
        <taxon>Thalassiosirophycidae</taxon>
        <taxon>Thalassiosirales</taxon>
        <taxon>Thalassiosiraceae</taxon>
        <taxon>Thalassiosira</taxon>
    </lineage>
</organism>